<dbReference type="Pfam" id="PF14269">
    <property type="entry name" value="Arylsulfotran_2"/>
    <property type="match status" value="1"/>
</dbReference>
<keyword evidence="1" id="KW-0808">Transferase</keyword>
<organism evidence="1 2">
    <name type="scientific">Tropicimonas sediminicola</name>
    <dbReference type="NCBI Taxonomy" id="1031541"/>
    <lineage>
        <taxon>Bacteria</taxon>
        <taxon>Pseudomonadati</taxon>
        <taxon>Pseudomonadota</taxon>
        <taxon>Alphaproteobacteria</taxon>
        <taxon>Rhodobacterales</taxon>
        <taxon>Roseobacteraceae</taxon>
        <taxon>Tropicimonas</taxon>
    </lineage>
</organism>
<evidence type="ECO:0000313" key="1">
    <source>
        <dbReference type="EMBL" id="SNT40867.1"/>
    </source>
</evidence>
<sequence length="437" mass="48440">MSSRLYLVLFTMAVGILVGAATVHFRLFPYQMLMSAKATVEDVMVNWEAFLGRAPVNQLIPGGYDGDGVTILDAQRSAPGNTLMAGVKGNAVALWLVTPEGETLREWQPPTTEILTDAEHIDGVEKPFNDFFVTLHGAALLPDGGTLFTISHYALVKMSACGTNDWVVPTMAHHAVFASHDQTYWAVTRFHHDTDHPDHNRIRPQFWEDAVIQVDSNGTILRTISILDVIEKNRLWGKLFGGQRPVPSISGDITHLNDVEVLSPEMADAYPDFDAGDVMVSLRNPNMVIVFDPETLDAKWSKVGPWIRQHDPDFGADGWIAVLDNRNDGADGTRFGGSRVVLIRPKGPFGGEWRVAYENSASTPFFTAKRGVLDLPGNGNILVTESEAGRVFEFDRSGDIVWEYINRYDAENLTSVMHAERYPPDFAVNAYSNCDQF</sequence>
<name>A0A239MCX1_9RHOB</name>
<dbReference type="Proteomes" id="UP000198426">
    <property type="component" value="Unassembled WGS sequence"/>
</dbReference>
<dbReference type="GO" id="GO:0016740">
    <property type="term" value="F:transferase activity"/>
    <property type="evidence" value="ECO:0007669"/>
    <property type="project" value="UniProtKB-KW"/>
</dbReference>
<dbReference type="AlphaFoldDB" id="A0A239MCX1"/>
<reference evidence="1 2" key="1">
    <citation type="submission" date="2017-06" db="EMBL/GenBank/DDBJ databases">
        <authorList>
            <person name="Kim H.J."/>
            <person name="Triplett B.A."/>
        </authorList>
    </citation>
    <scope>NUCLEOTIDE SEQUENCE [LARGE SCALE GENOMIC DNA]</scope>
    <source>
        <strain evidence="1 2">DSM 29339</strain>
    </source>
</reference>
<keyword evidence="2" id="KW-1185">Reference proteome</keyword>
<dbReference type="SUPFAM" id="SSF50998">
    <property type="entry name" value="Quinoprotein alcohol dehydrogenase-like"/>
    <property type="match status" value="1"/>
</dbReference>
<dbReference type="RefSeq" id="WP_176443002.1">
    <property type="nucleotide sequence ID" value="NZ_FZOY01000017.1"/>
</dbReference>
<proteinExistence type="predicted"/>
<dbReference type="EMBL" id="FZOY01000017">
    <property type="protein sequence ID" value="SNT40867.1"/>
    <property type="molecule type" value="Genomic_DNA"/>
</dbReference>
<dbReference type="InterPro" id="IPR011047">
    <property type="entry name" value="Quinoprotein_ADH-like_sf"/>
</dbReference>
<protein>
    <submittedName>
        <fullName evidence="1">Arylsulfotransferase (ASST)</fullName>
    </submittedName>
</protein>
<gene>
    <name evidence="1" type="ORF">SAMN05421757_11727</name>
</gene>
<evidence type="ECO:0000313" key="2">
    <source>
        <dbReference type="Proteomes" id="UP000198426"/>
    </source>
</evidence>
<dbReference type="InterPro" id="IPR039535">
    <property type="entry name" value="ASST-like"/>
</dbReference>
<accession>A0A239MCX1</accession>